<evidence type="ECO:0000313" key="2">
    <source>
        <dbReference type="EMBL" id="JAP29930.1"/>
    </source>
</evidence>
<dbReference type="PANTHER" id="PTHR46158">
    <property type="entry name" value="OS02G0165000 PROTEIN"/>
    <property type="match status" value="1"/>
</dbReference>
<organism evidence="2">
    <name type="scientific">Solanum chacoense</name>
    <name type="common">Chaco potato</name>
    <dbReference type="NCBI Taxonomy" id="4108"/>
    <lineage>
        <taxon>Eukaryota</taxon>
        <taxon>Viridiplantae</taxon>
        <taxon>Streptophyta</taxon>
        <taxon>Embryophyta</taxon>
        <taxon>Tracheophyta</taxon>
        <taxon>Spermatophyta</taxon>
        <taxon>Magnoliopsida</taxon>
        <taxon>eudicotyledons</taxon>
        <taxon>Gunneridae</taxon>
        <taxon>Pentapetalae</taxon>
        <taxon>asterids</taxon>
        <taxon>lamiids</taxon>
        <taxon>Solanales</taxon>
        <taxon>Solanaceae</taxon>
        <taxon>Solanoideae</taxon>
        <taxon>Solaneae</taxon>
        <taxon>Solanum</taxon>
    </lineage>
</organism>
<evidence type="ECO:0000256" key="1">
    <source>
        <dbReference type="SAM" id="Phobius"/>
    </source>
</evidence>
<dbReference type="EMBL" id="GEDG01008592">
    <property type="protein sequence ID" value="JAP29930.1"/>
    <property type="molecule type" value="Transcribed_RNA"/>
</dbReference>
<name>A0A0V0ICH4_SOLCH</name>
<keyword evidence="1" id="KW-0472">Membrane</keyword>
<dbReference type="AlphaFoldDB" id="A0A0V0ICH4"/>
<proteinExistence type="predicted"/>
<dbReference type="PANTHER" id="PTHR46158:SF1">
    <property type="entry name" value="RING_U-BOX SUPERFAMILY PROTEIN"/>
    <property type="match status" value="1"/>
</dbReference>
<keyword evidence="1" id="KW-0812">Transmembrane</keyword>
<protein>
    <submittedName>
        <fullName evidence="2">Putative ovule protein</fullName>
    </submittedName>
</protein>
<keyword evidence="1" id="KW-1133">Transmembrane helix</keyword>
<accession>A0A0V0ICH4</accession>
<feature type="transmembrane region" description="Helical" evidence="1">
    <location>
        <begin position="49"/>
        <end position="77"/>
    </location>
</feature>
<sequence length="81" mass="9033">MLAYFCFLEQLLVCLEDRLYLERKHSSNVFIVLNLKLSRLQVGKMGTGAIAISLPFSCVLGLLASMTSSTMGMWFIINGNI</sequence>
<reference evidence="2" key="1">
    <citation type="submission" date="2015-12" db="EMBL/GenBank/DDBJ databases">
        <title>Gene expression during late stages of embryo sac development: a critical building block for successful pollen-pistil interactions.</title>
        <authorList>
            <person name="Liu Y."/>
            <person name="Joly V."/>
            <person name="Sabar M."/>
            <person name="Matton D.P."/>
        </authorList>
    </citation>
    <scope>NUCLEOTIDE SEQUENCE</scope>
</reference>